<evidence type="ECO:0000313" key="1">
    <source>
        <dbReference type="EMBL" id="GME92613.1"/>
    </source>
</evidence>
<dbReference type="EMBL" id="BSXS01008475">
    <property type="protein sequence ID" value="GME92613.1"/>
    <property type="molecule type" value="Genomic_DNA"/>
</dbReference>
<proteinExistence type="predicted"/>
<accession>A0ACB5TPQ7</accession>
<reference evidence="1" key="1">
    <citation type="submission" date="2023-04" db="EMBL/GenBank/DDBJ databases">
        <title>Ambrosiozyma monospora NBRC 10751.</title>
        <authorList>
            <person name="Ichikawa N."/>
            <person name="Sato H."/>
            <person name="Tonouchi N."/>
        </authorList>
    </citation>
    <scope>NUCLEOTIDE SEQUENCE</scope>
    <source>
        <strain evidence="1">NBRC 10751</strain>
    </source>
</reference>
<sequence length="212" mass="24192">MRRENRTNYSRFLPEDQMMGQDYYYPEDYPPPPAIYGAPPLMNPSSLPPIPPQSYQPHYTQPKNSWTAQQRSASNNINNSGNNKSRSTLASTYRPPASEGTRQASSWVPADRHSGGDLYRKETYRSSERAVGGSFYRPESTEETRDLQLLGQVAMIYMVMLEPVVSAPSESFYTIRSVVLTVAVKKASHQRRSRNLNHVRYLLVLLLIEFIL</sequence>
<name>A0ACB5TPQ7_AMBMO</name>
<gene>
    <name evidence="1" type="ORF">Amon02_000911500</name>
</gene>
<dbReference type="Proteomes" id="UP001165064">
    <property type="component" value="Unassembled WGS sequence"/>
</dbReference>
<evidence type="ECO:0000313" key="2">
    <source>
        <dbReference type="Proteomes" id="UP001165064"/>
    </source>
</evidence>
<keyword evidence="2" id="KW-1185">Reference proteome</keyword>
<comment type="caution">
    <text evidence="1">The sequence shown here is derived from an EMBL/GenBank/DDBJ whole genome shotgun (WGS) entry which is preliminary data.</text>
</comment>
<organism evidence="1 2">
    <name type="scientific">Ambrosiozyma monospora</name>
    <name type="common">Yeast</name>
    <name type="synonym">Endomycopsis monosporus</name>
    <dbReference type="NCBI Taxonomy" id="43982"/>
    <lineage>
        <taxon>Eukaryota</taxon>
        <taxon>Fungi</taxon>
        <taxon>Dikarya</taxon>
        <taxon>Ascomycota</taxon>
        <taxon>Saccharomycotina</taxon>
        <taxon>Pichiomycetes</taxon>
        <taxon>Pichiales</taxon>
        <taxon>Pichiaceae</taxon>
        <taxon>Ambrosiozyma</taxon>
    </lineage>
</organism>
<protein>
    <submittedName>
        <fullName evidence="1">Unnamed protein product</fullName>
    </submittedName>
</protein>